<protein>
    <submittedName>
        <fullName evidence="3 4">Uncharacterized protein</fullName>
    </submittedName>
</protein>
<dbReference type="PANTHER" id="PTHR39472">
    <property type="entry name" value="EXPRESSED PROTEIN"/>
    <property type="match status" value="1"/>
</dbReference>
<dbReference type="eggNOG" id="ENOG502S1AV">
    <property type="taxonomic scope" value="Eukaryota"/>
</dbReference>
<accession>A0A0C4EGW3</accession>
<feature type="compositionally biased region" description="Low complexity" evidence="2">
    <location>
        <begin position="313"/>
        <end position="324"/>
    </location>
</feature>
<keyword evidence="5" id="KW-1185">Reference proteome</keyword>
<feature type="compositionally biased region" description="Polar residues" evidence="2">
    <location>
        <begin position="285"/>
        <end position="295"/>
    </location>
</feature>
<reference evidence="3" key="3">
    <citation type="submission" date="2011-03" db="EMBL/GenBank/DDBJ databases">
        <title>Annotation of Magnaporthe poae ATCC 64411.</title>
        <authorList>
            <person name="Ma L.-J."/>
            <person name="Dead R."/>
            <person name="Young S.K."/>
            <person name="Zeng Q."/>
            <person name="Gargeya S."/>
            <person name="Fitzgerald M."/>
            <person name="Haas B."/>
            <person name="Abouelleil A."/>
            <person name="Alvarado L."/>
            <person name="Arachchi H.M."/>
            <person name="Berlin A."/>
            <person name="Brown A."/>
            <person name="Chapman S.B."/>
            <person name="Chen Z."/>
            <person name="Dunbar C."/>
            <person name="Freedman E."/>
            <person name="Gearin G."/>
            <person name="Gellesch M."/>
            <person name="Goldberg J."/>
            <person name="Griggs A."/>
            <person name="Gujja S."/>
            <person name="Heiman D."/>
            <person name="Howarth C."/>
            <person name="Larson L."/>
            <person name="Lui A."/>
            <person name="MacDonald P.J.P."/>
            <person name="Mehta T."/>
            <person name="Montmayeur A."/>
            <person name="Murphy C."/>
            <person name="Neiman D."/>
            <person name="Pearson M."/>
            <person name="Priest M."/>
            <person name="Roberts A."/>
            <person name="Saif S."/>
            <person name="Shea T."/>
            <person name="Shenoy N."/>
            <person name="Sisk P."/>
            <person name="Stolte C."/>
            <person name="Sykes S."/>
            <person name="Yandava C."/>
            <person name="Wortman J."/>
            <person name="Nusbaum C."/>
            <person name="Birren B."/>
        </authorList>
    </citation>
    <scope>NUCLEOTIDE SEQUENCE</scope>
    <source>
        <strain evidence="3">ATCC 64411</strain>
    </source>
</reference>
<feature type="region of interest" description="Disordered" evidence="2">
    <location>
        <begin position="255"/>
        <end position="358"/>
    </location>
</feature>
<dbReference type="EMBL" id="GL877144">
    <property type="protein sequence ID" value="KLU93190.1"/>
    <property type="molecule type" value="Genomic_DNA"/>
</dbReference>
<gene>
    <name evidence="3" type="ORF">MAPG_12127</name>
</gene>
<feature type="coiled-coil region" evidence="1">
    <location>
        <begin position="136"/>
        <end position="163"/>
    </location>
</feature>
<feature type="compositionally biased region" description="Low complexity" evidence="2">
    <location>
        <begin position="332"/>
        <end position="343"/>
    </location>
</feature>
<keyword evidence="1" id="KW-0175">Coiled coil</keyword>
<dbReference type="AlphaFoldDB" id="A0A0C4EGW3"/>
<dbReference type="STRING" id="644358.A0A0C4EGW3"/>
<organism evidence="4 5">
    <name type="scientific">Magnaporthiopsis poae (strain ATCC 64411 / 73-15)</name>
    <name type="common">Kentucky bluegrass fungus</name>
    <name type="synonym">Magnaporthe poae</name>
    <dbReference type="NCBI Taxonomy" id="644358"/>
    <lineage>
        <taxon>Eukaryota</taxon>
        <taxon>Fungi</taxon>
        <taxon>Dikarya</taxon>
        <taxon>Ascomycota</taxon>
        <taxon>Pezizomycotina</taxon>
        <taxon>Sordariomycetes</taxon>
        <taxon>Sordariomycetidae</taxon>
        <taxon>Magnaporthales</taxon>
        <taxon>Magnaporthaceae</taxon>
        <taxon>Magnaporthiopsis</taxon>
    </lineage>
</organism>
<dbReference type="OMA" id="MQAHAGK"/>
<feature type="compositionally biased region" description="Low complexity" evidence="2">
    <location>
        <begin position="263"/>
        <end position="284"/>
    </location>
</feature>
<dbReference type="EMBL" id="ADBL01003080">
    <property type="status" value="NOT_ANNOTATED_CDS"/>
    <property type="molecule type" value="Genomic_DNA"/>
</dbReference>
<reference evidence="4" key="4">
    <citation type="journal article" date="2015" name="G3 (Bethesda)">
        <title>Genome sequences of three phytopathogenic species of the Magnaporthaceae family of fungi.</title>
        <authorList>
            <person name="Okagaki L.H."/>
            <person name="Nunes C.C."/>
            <person name="Sailsbery J."/>
            <person name="Clay B."/>
            <person name="Brown D."/>
            <person name="John T."/>
            <person name="Oh Y."/>
            <person name="Young N."/>
            <person name="Fitzgerald M."/>
            <person name="Haas B.J."/>
            <person name="Zeng Q."/>
            <person name="Young S."/>
            <person name="Adiconis X."/>
            <person name="Fan L."/>
            <person name="Levin J.Z."/>
            <person name="Mitchell T.K."/>
            <person name="Okubara P.A."/>
            <person name="Farman M.L."/>
            <person name="Kohn L.M."/>
            <person name="Birren B."/>
            <person name="Ma L.-J."/>
            <person name="Dean R.A."/>
        </authorList>
    </citation>
    <scope>NUCLEOTIDE SEQUENCE</scope>
    <source>
        <strain evidence="4">ATCC 64411 / 73-15</strain>
    </source>
</reference>
<evidence type="ECO:0000313" key="5">
    <source>
        <dbReference type="Proteomes" id="UP000011715"/>
    </source>
</evidence>
<dbReference type="Proteomes" id="UP000011715">
    <property type="component" value="Unassembled WGS sequence"/>
</dbReference>
<reference evidence="4" key="5">
    <citation type="submission" date="2015-06" db="UniProtKB">
        <authorList>
            <consortium name="EnsemblFungi"/>
        </authorList>
    </citation>
    <scope>IDENTIFICATION</scope>
    <source>
        <strain evidence="4">ATCC 64411</strain>
    </source>
</reference>
<dbReference type="OrthoDB" id="5230543at2759"/>
<reference evidence="5" key="1">
    <citation type="submission" date="2010-05" db="EMBL/GenBank/DDBJ databases">
        <title>The genome sequence of Magnaporthe poae strain ATCC 64411.</title>
        <authorList>
            <person name="Ma L.-J."/>
            <person name="Dead R."/>
            <person name="Young S."/>
            <person name="Zeng Q."/>
            <person name="Koehrsen M."/>
            <person name="Alvarado L."/>
            <person name="Berlin A."/>
            <person name="Chapman S.B."/>
            <person name="Chen Z."/>
            <person name="Freedman E."/>
            <person name="Gellesch M."/>
            <person name="Goldberg J."/>
            <person name="Griggs A."/>
            <person name="Gujja S."/>
            <person name="Heilman E.R."/>
            <person name="Heiman D."/>
            <person name="Hepburn T."/>
            <person name="Howarth C."/>
            <person name="Jen D."/>
            <person name="Larson L."/>
            <person name="Mehta T."/>
            <person name="Neiman D."/>
            <person name="Pearson M."/>
            <person name="Roberts A."/>
            <person name="Saif S."/>
            <person name="Shea T."/>
            <person name="Shenoy N."/>
            <person name="Sisk P."/>
            <person name="Stolte C."/>
            <person name="Sykes S."/>
            <person name="Walk T."/>
            <person name="White J."/>
            <person name="Yandava C."/>
            <person name="Haas B."/>
            <person name="Nusbaum C."/>
            <person name="Birren B."/>
        </authorList>
    </citation>
    <scope>NUCLEOTIDE SEQUENCE [LARGE SCALE GENOMIC DNA]</scope>
    <source>
        <strain evidence="5">ATCC 64411 / 73-15</strain>
    </source>
</reference>
<sequence length="358" mass="40069">MNGINGGNMGAGMVGPTPAGHQTELNYIYAMVEDLSRQLAENRRVLEEVVSLVGKIRSKARAQNVSNEEIITNAEDLNPENLDVLVSALSEALDRATHERDTNMALLQQYATVLGTMVRQAHEYKARNVSDVSAWHRSYREQLAEAREENSRLREQVWDMQERGGRLNELARRFRARYDAEPSRYESRVEHAALRQEVRFWKRMAMPEIPDDDPCWSDDDDLIDPAETKRLAEVERAAAALAAEQQLKMQLEEEQAAMDQENQQQQQQFQDFQQQQQQQQQQQDELGTSTVSTQGSGDGSAAVDGQGQHGRVSILASLNSSESSQNPPTSDASGQQQQQTGAGFAMGGVPMQRDDPIL</sequence>
<evidence type="ECO:0000313" key="4">
    <source>
        <dbReference type="EnsemblFungi" id="MAPG_12127T0"/>
    </source>
</evidence>
<evidence type="ECO:0000313" key="3">
    <source>
        <dbReference type="EMBL" id="KLU93190.1"/>
    </source>
</evidence>
<reference evidence="3" key="2">
    <citation type="submission" date="2010-05" db="EMBL/GenBank/DDBJ databases">
        <title>The Genome Sequence of Magnaporthe poae strain ATCC 64411.</title>
        <authorList>
            <consortium name="The Broad Institute Genome Sequencing Platform"/>
            <consortium name="Broad Institute Genome Sequencing Center for Infectious Disease"/>
            <person name="Ma L.-J."/>
            <person name="Dead R."/>
            <person name="Young S."/>
            <person name="Zeng Q."/>
            <person name="Koehrsen M."/>
            <person name="Alvarado L."/>
            <person name="Berlin A."/>
            <person name="Chapman S.B."/>
            <person name="Chen Z."/>
            <person name="Freedman E."/>
            <person name="Gellesch M."/>
            <person name="Goldberg J."/>
            <person name="Griggs A."/>
            <person name="Gujja S."/>
            <person name="Heilman E.R."/>
            <person name="Heiman D."/>
            <person name="Hepburn T."/>
            <person name="Howarth C."/>
            <person name="Jen D."/>
            <person name="Larson L."/>
            <person name="Mehta T."/>
            <person name="Neiman D."/>
            <person name="Pearson M."/>
            <person name="Roberts A."/>
            <person name="Saif S."/>
            <person name="Shea T."/>
            <person name="Shenoy N."/>
            <person name="Sisk P."/>
            <person name="Stolte C."/>
            <person name="Sykes S."/>
            <person name="Walk T."/>
            <person name="White J."/>
            <person name="Yandava C."/>
            <person name="Haas B."/>
            <person name="Nusbaum C."/>
            <person name="Birren B."/>
        </authorList>
    </citation>
    <scope>NUCLEOTIDE SEQUENCE</scope>
    <source>
        <strain evidence="3">ATCC 64411</strain>
    </source>
</reference>
<name>A0A0C4EGW3_MAGP6</name>
<evidence type="ECO:0000256" key="2">
    <source>
        <dbReference type="SAM" id="MobiDB-lite"/>
    </source>
</evidence>
<proteinExistence type="predicted"/>
<dbReference type="EnsemblFungi" id="MAPG_12127T0">
    <property type="protein sequence ID" value="MAPG_12127T0"/>
    <property type="gene ID" value="MAPG_12127"/>
</dbReference>
<dbReference type="VEuPathDB" id="FungiDB:MAPG_12127"/>
<dbReference type="PANTHER" id="PTHR39472:SF1">
    <property type="entry name" value="EXPRESSED PROTEIN"/>
    <property type="match status" value="1"/>
</dbReference>
<evidence type="ECO:0000256" key="1">
    <source>
        <dbReference type="SAM" id="Coils"/>
    </source>
</evidence>